<dbReference type="EMBL" id="CP094534">
    <property type="protein sequence ID" value="UOE33212.1"/>
    <property type="molecule type" value="Genomic_DNA"/>
</dbReference>
<proteinExistence type="predicted"/>
<evidence type="ECO:0000313" key="1">
    <source>
        <dbReference type="EMBL" id="UOE33212.1"/>
    </source>
</evidence>
<reference evidence="1 2" key="1">
    <citation type="submission" date="2022-03" db="EMBL/GenBank/DDBJ databases">
        <title>Hymenobactersp. isolated from the air.</title>
        <authorList>
            <person name="Won M."/>
            <person name="Kwon S.-W."/>
        </authorList>
    </citation>
    <scope>NUCLEOTIDE SEQUENCE [LARGE SCALE GENOMIC DNA]</scope>
    <source>
        <strain evidence="1 2">KACC 22596</strain>
    </source>
</reference>
<gene>
    <name evidence="1" type="ORF">MTP16_19055</name>
</gene>
<accession>A0ABY4B4I3</accession>
<dbReference type="Proteomes" id="UP000831390">
    <property type="component" value="Chromosome"/>
</dbReference>
<dbReference type="RefSeq" id="WP_243512886.1">
    <property type="nucleotide sequence ID" value="NZ_CP094534.1"/>
</dbReference>
<evidence type="ECO:0000313" key="2">
    <source>
        <dbReference type="Proteomes" id="UP000831390"/>
    </source>
</evidence>
<sequence length="292" mass="32360">MKRVKQLAFWCILASGPWREARAQAVGQAEIYRVPAPGEAGRFQVPQVRLQDAAVARLINRQLLRGVLGEEEVNAKATPQRQLYLAARKCCYDADTRTWAAAGGGLTGSWYSVLLNRAGLLSLSLTRQYTGAHHTFDTQFFTFDLRTGHRLALADVVADPAPQLVRRMQGAINRRYAEALAIAAEARTDSATIAEMTEVFHWDWNARRVRWFVGDTSAAVLALTAADPDVETFALTSAALLLFHNAGFHRLSQAPQPDNTYRFPYTRLHVKPLLQPLVPLAKAAAVKKPKSK</sequence>
<organism evidence="1 2">
    <name type="scientific">Hymenobacter monticola</name>
    <dbReference type="NCBI Taxonomy" id="1705399"/>
    <lineage>
        <taxon>Bacteria</taxon>
        <taxon>Pseudomonadati</taxon>
        <taxon>Bacteroidota</taxon>
        <taxon>Cytophagia</taxon>
        <taxon>Cytophagales</taxon>
        <taxon>Hymenobacteraceae</taxon>
        <taxon>Hymenobacter</taxon>
    </lineage>
</organism>
<protein>
    <submittedName>
        <fullName evidence="1">Uncharacterized protein</fullName>
    </submittedName>
</protein>
<keyword evidence="2" id="KW-1185">Reference proteome</keyword>
<name>A0ABY4B4I3_9BACT</name>